<dbReference type="Proteomes" id="UP000225972">
    <property type="component" value="Unassembled WGS sequence"/>
</dbReference>
<dbReference type="EMBL" id="FXXP01000003">
    <property type="protein sequence ID" value="SMX29688.1"/>
    <property type="molecule type" value="Genomic_DNA"/>
</dbReference>
<accession>A0A238JG79</accession>
<dbReference type="AlphaFoldDB" id="A0A238JG79"/>
<reference evidence="3" key="1">
    <citation type="submission" date="2017-05" db="EMBL/GenBank/DDBJ databases">
        <authorList>
            <person name="Rodrigo-Torres L."/>
            <person name="Arahal R. D."/>
            <person name="Lucena T."/>
        </authorList>
    </citation>
    <scope>NUCLEOTIDE SEQUENCE [LARGE SCALE GENOMIC DNA]</scope>
    <source>
        <strain evidence="3">CECT 8649</strain>
    </source>
</reference>
<dbReference type="SUPFAM" id="SSF69593">
    <property type="entry name" value="Glycerol-3-phosphate (1)-acyltransferase"/>
    <property type="match status" value="1"/>
</dbReference>
<dbReference type="Pfam" id="PF19576">
    <property type="entry name" value="Acyltransf_2"/>
    <property type="match status" value="1"/>
</dbReference>
<proteinExistence type="predicted"/>
<organism evidence="2 3">
    <name type="scientific">Pelagimonas phthalicica</name>
    <dbReference type="NCBI Taxonomy" id="1037362"/>
    <lineage>
        <taxon>Bacteria</taxon>
        <taxon>Pseudomonadati</taxon>
        <taxon>Pseudomonadota</taxon>
        <taxon>Alphaproteobacteria</taxon>
        <taxon>Rhodobacterales</taxon>
        <taxon>Roseobacteraceae</taxon>
        <taxon>Pelagimonas</taxon>
    </lineage>
</organism>
<protein>
    <recommendedName>
        <fullName evidence="1">Putative acyltransferase ACT14924-like acyltransferase domain-containing protein</fullName>
    </recommendedName>
</protein>
<dbReference type="InterPro" id="IPR045746">
    <property type="entry name" value="ACT14924-like_Acyltransf_dom"/>
</dbReference>
<evidence type="ECO:0000313" key="3">
    <source>
        <dbReference type="Proteomes" id="UP000225972"/>
    </source>
</evidence>
<gene>
    <name evidence="2" type="ORF">TRP8649_03826</name>
</gene>
<dbReference type="CDD" id="cd07986">
    <property type="entry name" value="LPLAT_ACT14924-like"/>
    <property type="match status" value="1"/>
</dbReference>
<keyword evidence="3" id="KW-1185">Reference proteome</keyword>
<sequence length="310" mass="34687">MLARVQTRALDTGLNRRMVDSTQSSTVDTAAPVHQPVPYDKRKVSYANTFTNPWKANTIRVMEWLTGKIPLLRIVRRFEKEGLVEGQEFWTRALRVMGIELRTPLEQIRNIPETGPVVIVANHPHGLVDGMVLAHLIGHVRTDYKILTRSLLTGVEEIDPFMIPVPFPHEENAREQSLEMRARAMAHLKGNGVIVLFPSGVVASSETMFGPAVEAGWNPFTAKMIQRSGATVVPIFFPGQNSRVYQIANKISPTIRQGLLIHEVVHACKRPQTPVVGEPIGPEEIKGFEGGQREFVAWLRERTLALKDTL</sequence>
<name>A0A238JG79_9RHOB</name>
<evidence type="ECO:0000313" key="2">
    <source>
        <dbReference type="EMBL" id="SMX29688.1"/>
    </source>
</evidence>
<evidence type="ECO:0000259" key="1">
    <source>
        <dbReference type="Pfam" id="PF19576"/>
    </source>
</evidence>
<feature type="domain" description="Putative acyltransferase ACT14924-like acyltransferase" evidence="1">
    <location>
        <begin position="86"/>
        <end position="309"/>
    </location>
</feature>